<sequence>MNVPRSSAHRLEEMTLREKLREAERLSRDFEEHLKQGFSPKVHELRKLCKPQESDLGGIPDISIRHQIQQVLASERYSSELYATLEHGLVLIAEDLHTLLESDQSA</sequence>
<evidence type="ECO:0000313" key="1">
    <source>
        <dbReference type="EMBL" id="ODA29946.1"/>
    </source>
</evidence>
<protein>
    <submittedName>
        <fullName evidence="1">Uncharacterized protein</fullName>
    </submittedName>
</protein>
<dbReference type="RefSeq" id="WP_068848800.1">
    <property type="nucleotide sequence ID" value="NZ_LYDR01000116.1"/>
</dbReference>
<evidence type="ECO:0000313" key="2">
    <source>
        <dbReference type="Proteomes" id="UP000094828"/>
    </source>
</evidence>
<reference evidence="1 2" key="1">
    <citation type="submission" date="2016-05" db="EMBL/GenBank/DDBJ databases">
        <title>Genomic and physiological characterization of Planctopirus sp. isolated from fresh water lake.</title>
        <authorList>
            <person name="Subhash Y."/>
            <person name="Ramana C."/>
        </authorList>
    </citation>
    <scope>NUCLEOTIDE SEQUENCE [LARGE SCALE GENOMIC DNA]</scope>
    <source>
        <strain evidence="1 2">JC280</strain>
    </source>
</reference>
<dbReference type="EMBL" id="LYDR01000116">
    <property type="protein sequence ID" value="ODA29946.1"/>
    <property type="molecule type" value="Genomic_DNA"/>
</dbReference>
<dbReference type="Proteomes" id="UP000094828">
    <property type="component" value="Unassembled WGS sequence"/>
</dbReference>
<accession>A0A1C3E9P1</accession>
<keyword evidence="2" id="KW-1185">Reference proteome</keyword>
<proteinExistence type="predicted"/>
<name>A0A1C3E9P1_9PLAN</name>
<dbReference type="OrthoDB" id="286978at2"/>
<dbReference type="AlphaFoldDB" id="A0A1C3E9P1"/>
<gene>
    <name evidence="1" type="ORF">A6X21_06280</name>
</gene>
<organism evidence="1 2">
    <name type="scientific">Planctopirus hydrillae</name>
    <dbReference type="NCBI Taxonomy" id="1841610"/>
    <lineage>
        <taxon>Bacteria</taxon>
        <taxon>Pseudomonadati</taxon>
        <taxon>Planctomycetota</taxon>
        <taxon>Planctomycetia</taxon>
        <taxon>Planctomycetales</taxon>
        <taxon>Planctomycetaceae</taxon>
        <taxon>Planctopirus</taxon>
    </lineage>
</organism>
<comment type="caution">
    <text evidence="1">The sequence shown here is derived from an EMBL/GenBank/DDBJ whole genome shotgun (WGS) entry which is preliminary data.</text>
</comment>